<dbReference type="SUPFAM" id="SSF56349">
    <property type="entry name" value="DNA breaking-rejoining enzymes"/>
    <property type="match status" value="1"/>
</dbReference>
<dbReference type="Gene3D" id="1.10.150.130">
    <property type="match status" value="1"/>
</dbReference>
<dbReference type="InterPro" id="IPR004107">
    <property type="entry name" value="Integrase_SAM-like_N"/>
</dbReference>
<dbReference type="GO" id="GO:0003677">
    <property type="term" value="F:DNA binding"/>
    <property type="evidence" value="ECO:0007669"/>
    <property type="project" value="UniProtKB-KW"/>
</dbReference>
<sequence>MAVRDPVSLVVPLVGRLEETGRASEPYQLINPAGAVEEPVALYFAEMQAAQRPAKTIRSYGMDLLRWYRFLWAVGVEWDRAERADARDFARWLRLVDKPVRVHWRHVGDASRAAGVVPVIPGAVRAGAGEVNPVTGKPSPGRKFAASTRAHNETVVRTFYDFHLEAGNGPIINPFPLHRSRASGRAHAHHNPMEEFRKERVGRYRPTVPKRIPRRIPDEKFNELFAGLRSHRDRALLAFWVSSGVRSEELLTCREYDPIPGDQVISVIRKGTRDQQLVPASPDAFVWLRLYQEEAWAKGVPRGRRFPLWWTLRRPWRPLGYAAARAMFDRANELLGANWTLHDLRHTASYRMAEDPKLALTDVQWVLAHARLSTTQVYLTPSPDEVIAKVRGHHVRRAREAARPTPVPPADGYSPAALDVLFGGLR</sequence>
<reference evidence="5" key="1">
    <citation type="journal article" date="2014" name="Int. J. Syst. Evol. Microbiol.">
        <title>Complete genome sequence of Corynebacterium casei LMG S-19264T (=DSM 44701T), isolated from a smear-ripened cheese.</title>
        <authorList>
            <consortium name="US DOE Joint Genome Institute (JGI-PGF)"/>
            <person name="Walter F."/>
            <person name="Albersmeier A."/>
            <person name="Kalinowski J."/>
            <person name="Ruckert C."/>
        </authorList>
    </citation>
    <scope>NUCLEOTIDE SEQUENCE</scope>
    <source>
        <strain evidence="5">JCM 4125</strain>
    </source>
</reference>
<evidence type="ECO:0000256" key="3">
    <source>
        <dbReference type="ARBA" id="ARBA00023172"/>
    </source>
</evidence>
<dbReference type="InterPro" id="IPR011010">
    <property type="entry name" value="DNA_brk_join_enz"/>
</dbReference>
<dbReference type="AlphaFoldDB" id="A0A918M0Y5"/>
<dbReference type="InterPro" id="IPR010998">
    <property type="entry name" value="Integrase_recombinase_N"/>
</dbReference>
<dbReference type="CDD" id="cd00397">
    <property type="entry name" value="DNA_BRE_C"/>
    <property type="match status" value="1"/>
</dbReference>
<dbReference type="GO" id="GO:0006310">
    <property type="term" value="P:DNA recombination"/>
    <property type="evidence" value="ECO:0007669"/>
    <property type="project" value="UniProtKB-KW"/>
</dbReference>
<keyword evidence="1" id="KW-0229">DNA integration</keyword>
<dbReference type="InterPro" id="IPR002104">
    <property type="entry name" value="Integrase_catalytic"/>
</dbReference>
<dbReference type="PANTHER" id="PTHR30349">
    <property type="entry name" value="PHAGE INTEGRASE-RELATED"/>
    <property type="match status" value="1"/>
</dbReference>
<evidence type="ECO:0000256" key="1">
    <source>
        <dbReference type="ARBA" id="ARBA00022908"/>
    </source>
</evidence>
<reference evidence="5" key="2">
    <citation type="submission" date="2020-09" db="EMBL/GenBank/DDBJ databases">
        <authorList>
            <person name="Sun Q."/>
            <person name="Ohkuma M."/>
        </authorList>
    </citation>
    <scope>NUCLEOTIDE SEQUENCE</scope>
    <source>
        <strain evidence="5">JCM 4125</strain>
    </source>
</reference>
<dbReference type="PANTHER" id="PTHR30349:SF81">
    <property type="entry name" value="TYROSINE RECOMBINASE XERC"/>
    <property type="match status" value="1"/>
</dbReference>
<keyword evidence="6" id="KW-1185">Reference proteome</keyword>
<proteinExistence type="predicted"/>
<evidence type="ECO:0000256" key="2">
    <source>
        <dbReference type="ARBA" id="ARBA00023125"/>
    </source>
</evidence>
<name>A0A918M0Y5_9ACTN</name>
<organism evidence="5 6">
    <name type="scientific">Streptomyces phaeofaciens</name>
    <dbReference type="NCBI Taxonomy" id="68254"/>
    <lineage>
        <taxon>Bacteria</taxon>
        <taxon>Bacillati</taxon>
        <taxon>Actinomycetota</taxon>
        <taxon>Actinomycetes</taxon>
        <taxon>Kitasatosporales</taxon>
        <taxon>Streptomycetaceae</taxon>
        <taxon>Streptomyces</taxon>
    </lineage>
</organism>
<dbReference type="Proteomes" id="UP000646776">
    <property type="component" value="Unassembled WGS sequence"/>
</dbReference>
<keyword evidence="3" id="KW-0233">DNA recombination</keyword>
<dbReference type="PROSITE" id="PS51898">
    <property type="entry name" value="TYR_RECOMBINASE"/>
    <property type="match status" value="1"/>
</dbReference>
<comment type="caution">
    <text evidence="5">The sequence shown here is derived from an EMBL/GenBank/DDBJ whole genome shotgun (WGS) entry which is preliminary data.</text>
</comment>
<accession>A0A918M0Y5</accession>
<feature type="domain" description="Tyr recombinase" evidence="4">
    <location>
        <begin position="211"/>
        <end position="391"/>
    </location>
</feature>
<dbReference type="InterPro" id="IPR013762">
    <property type="entry name" value="Integrase-like_cat_sf"/>
</dbReference>
<evidence type="ECO:0000313" key="6">
    <source>
        <dbReference type="Proteomes" id="UP000646776"/>
    </source>
</evidence>
<evidence type="ECO:0000259" key="4">
    <source>
        <dbReference type="PROSITE" id="PS51898"/>
    </source>
</evidence>
<dbReference type="Pfam" id="PF00589">
    <property type="entry name" value="Phage_integrase"/>
    <property type="match status" value="1"/>
</dbReference>
<evidence type="ECO:0000313" key="5">
    <source>
        <dbReference type="EMBL" id="GGT99282.1"/>
    </source>
</evidence>
<dbReference type="InterPro" id="IPR050090">
    <property type="entry name" value="Tyrosine_recombinase_XerCD"/>
</dbReference>
<dbReference type="Gene3D" id="1.10.443.10">
    <property type="entry name" value="Intergrase catalytic core"/>
    <property type="match status" value="1"/>
</dbReference>
<gene>
    <name evidence="5" type="ORF">GCM10010226_90540</name>
</gene>
<dbReference type="EMBL" id="BMSA01000060">
    <property type="protein sequence ID" value="GGT99282.1"/>
    <property type="molecule type" value="Genomic_DNA"/>
</dbReference>
<keyword evidence="2" id="KW-0238">DNA-binding</keyword>
<protein>
    <submittedName>
        <fullName evidence="5">Integrase</fullName>
    </submittedName>
</protein>
<dbReference type="GO" id="GO:0015074">
    <property type="term" value="P:DNA integration"/>
    <property type="evidence" value="ECO:0007669"/>
    <property type="project" value="UniProtKB-KW"/>
</dbReference>
<dbReference type="Pfam" id="PF02899">
    <property type="entry name" value="Phage_int_SAM_1"/>
    <property type="match status" value="1"/>
</dbReference>